<dbReference type="EMBL" id="JAFCMP010000057">
    <property type="protein sequence ID" value="KAG5189033.1"/>
    <property type="molecule type" value="Genomic_DNA"/>
</dbReference>
<reference evidence="7" key="1">
    <citation type="submission" date="2021-02" db="EMBL/GenBank/DDBJ databases">
        <title>First Annotated Genome of the Yellow-green Alga Tribonema minus.</title>
        <authorList>
            <person name="Mahan K.M."/>
        </authorList>
    </citation>
    <scope>NUCLEOTIDE SEQUENCE</scope>
    <source>
        <strain evidence="7">UTEX B ZZ1240</strain>
    </source>
</reference>
<dbReference type="InterPro" id="IPR001360">
    <property type="entry name" value="Glyco_hydro_1"/>
</dbReference>
<dbReference type="FunFam" id="3.20.20.80:FF:000011">
    <property type="entry name" value="Cytosolic beta-glucosidase"/>
    <property type="match status" value="1"/>
</dbReference>
<comment type="caution">
    <text evidence="7">The sequence shown here is derived from an EMBL/GenBank/DDBJ whole genome shotgun (WGS) entry which is preliminary data.</text>
</comment>
<protein>
    <recommendedName>
        <fullName evidence="3">beta-glucosidase</fullName>
        <ecNumber evidence="3">3.2.1.21</ecNumber>
    </recommendedName>
</protein>
<comment type="catalytic activity">
    <reaction evidence="1">
        <text>Hydrolysis of terminal, non-reducing beta-D-glucosyl residues with release of beta-D-glucose.</text>
        <dbReference type="EC" id="3.2.1.21"/>
    </reaction>
</comment>
<dbReference type="EC" id="3.2.1.21" evidence="3"/>
<evidence type="ECO:0000313" key="7">
    <source>
        <dbReference type="EMBL" id="KAG5189033.1"/>
    </source>
</evidence>
<evidence type="ECO:0000256" key="1">
    <source>
        <dbReference type="ARBA" id="ARBA00000448"/>
    </source>
</evidence>
<evidence type="ECO:0000313" key="8">
    <source>
        <dbReference type="Proteomes" id="UP000664859"/>
    </source>
</evidence>
<dbReference type="InterPro" id="IPR017853">
    <property type="entry name" value="GH"/>
</dbReference>
<dbReference type="Gene3D" id="3.20.20.80">
    <property type="entry name" value="Glycosidases"/>
    <property type="match status" value="1"/>
</dbReference>
<evidence type="ECO:0000256" key="2">
    <source>
        <dbReference type="ARBA" id="ARBA00010838"/>
    </source>
</evidence>
<dbReference type="Proteomes" id="UP000664859">
    <property type="component" value="Unassembled WGS sequence"/>
</dbReference>
<evidence type="ECO:0000256" key="4">
    <source>
        <dbReference type="ARBA" id="ARBA00022801"/>
    </source>
</evidence>
<organism evidence="7 8">
    <name type="scientific">Tribonema minus</name>
    <dbReference type="NCBI Taxonomy" id="303371"/>
    <lineage>
        <taxon>Eukaryota</taxon>
        <taxon>Sar</taxon>
        <taxon>Stramenopiles</taxon>
        <taxon>Ochrophyta</taxon>
        <taxon>PX clade</taxon>
        <taxon>Xanthophyceae</taxon>
        <taxon>Tribonematales</taxon>
        <taxon>Tribonemataceae</taxon>
        <taxon>Tribonema</taxon>
    </lineage>
</organism>
<dbReference type="PANTHER" id="PTHR10353">
    <property type="entry name" value="GLYCOSYL HYDROLASE"/>
    <property type="match status" value="1"/>
</dbReference>
<keyword evidence="8" id="KW-1185">Reference proteome</keyword>
<evidence type="ECO:0000256" key="6">
    <source>
        <dbReference type="RuleBase" id="RU003690"/>
    </source>
</evidence>
<dbReference type="SUPFAM" id="SSF51445">
    <property type="entry name" value="(Trans)glycosidases"/>
    <property type="match status" value="1"/>
</dbReference>
<evidence type="ECO:0000256" key="5">
    <source>
        <dbReference type="ARBA" id="ARBA00023295"/>
    </source>
</evidence>
<sequence length="526" mass="58733">MHKYHLVHNPPRVSWLPAPSCAYASLSTAALRPPVAHAHRLHATASYQIEGAWNEGGRGLSIWDTFSKKLGGDTGEIACDHYYRYRDDVKLMASLGLKNYRLSVSWSRLQPDGRGALNPEGVAFYNDLINCLVEHGVEPMVTLYHWDLPAALHEDGERDGWLNEDIVQAYTDYARVCFELFGDRVKSWLTFNEPWCSCVLGYGTGEHAPGLKCEDGSKVYRAAHNTLLAHAHAVDLYRRHFQPQQGGAIGITLNSGWSEPLGDADPHVARSHAAAAHRSLMWSLGWFADPIWRGGDYPREMRERCGDKLPEFTEAEKKLISGSSDFLGLNHYASEFIQHNEAGDFVSGWGTVTKGGFFGDMAATSVSHPSWSRTDMGWNVVPWGFTELLLWCHRRYQPSGGIYVTENGCAVPEPTKELAVEDHFRVAYFTSYVAAMHEAIEKGADVRGYYAWSFLDNFEWQLGFSKRFGMVHVDYATQQRTPKASAKWFASLVAANELHIEVGARFTDAATTHVIADATLAQQLAA</sequence>
<keyword evidence="5" id="KW-0326">Glycosidase</keyword>
<dbReference type="Pfam" id="PF00232">
    <property type="entry name" value="Glyco_hydro_1"/>
    <property type="match status" value="1"/>
</dbReference>
<accession>A0A835ZHI4</accession>
<dbReference type="AlphaFoldDB" id="A0A835ZHI4"/>
<evidence type="ECO:0000256" key="3">
    <source>
        <dbReference type="ARBA" id="ARBA00012744"/>
    </source>
</evidence>
<dbReference type="PRINTS" id="PR00131">
    <property type="entry name" value="GLHYDRLASE1"/>
</dbReference>
<dbReference type="PANTHER" id="PTHR10353:SF36">
    <property type="entry name" value="LP05116P"/>
    <property type="match status" value="1"/>
</dbReference>
<name>A0A835ZHI4_9STRA</name>
<gene>
    <name evidence="7" type="ORF">JKP88DRAFT_302618</name>
</gene>
<dbReference type="GO" id="GO:0008422">
    <property type="term" value="F:beta-glucosidase activity"/>
    <property type="evidence" value="ECO:0007669"/>
    <property type="project" value="UniProtKB-EC"/>
</dbReference>
<comment type="similarity">
    <text evidence="2 6">Belongs to the glycosyl hydrolase 1 family.</text>
</comment>
<dbReference type="GO" id="GO:0016052">
    <property type="term" value="P:carbohydrate catabolic process"/>
    <property type="evidence" value="ECO:0007669"/>
    <property type="project" value="UniProtKB-ARBA"/>
</dbReference>
<dbReference type="OrthoDB" id="65569at2759"/>
<proteinExistence type="inferred from homology"/>
<keyword evidence="4" id="KW-0378">Hydrolase</keyword>